<dbReference type="EMBL" id="JAUSUW010000003">
    <property type="protein sequence ID" value="MDQ0420152.1"/>
    <property type="molecule type" value="Genomic_DNA"/>
</dbReference>
<dbReference type="Gene3D" id="3.40.1830.10">
    <property type="entry name" value="Thermophilic metalloprotease (M29)"/>
    <property type="match status" value="1"/>
</dbReference>
<comment type="cofactor">
    <cofactor evidence="1">
        <name>Co(2+)</name>
        <dbReference type="ChEBI" id="CHEBI:48828"/>
    </cofactor>
</comment>
<evidence type="ECO:0000313" key="11">
    <source>
        <dbReference type="Proteomes" id="UP001238496"/>
    </source>
</evidence>
<evidence type="ECO:0000256" key="8">
    <source>
        <dbReference type="ARBA" id="ARBA00022801"/>
    </source>
</evidence>
<dbReference type="PANTHER" id="PTHR34448:SF3">
    <property type="entry name" value="AMINOPEPTIDASE AMPS"/>
    <property type="match status" value="1"/>
</dbReference>
<dbReference type="GO" id="GO:0004177">
    <property type="term" value="F:aminopeptidase activity"/>
    <property type="evidence" value="ECO:0007669"/>
    <property type="project" value="UniProtKB-KW"/>
</dbReference>
<evidence type="ECO:0000256" key="4">
    <source>
        <dbReference type="ARBA" id="ARBA00008236"/>
    </source>
</evidence>
<evidence type="ECO:0000256" key="5">
    <source>
        <dbReference type="ARBA" id="ARBA00022438"/>
    </source>
</evidence>
<keyword evidence="7" id="KW-0479">Metal-binding</keyword>
<keyword evidence="9" id="KW-0482">Metalloprotease</keyword>
<proteinExistence type="inferred from homology"/>
<keyword evidence="11" id="KW-1185">Reference proteome</keyword>
<gene>
    <name evidence="10" type="ORF">J2045_001171</name>
</gene>
<dbReference type="PRINTS" id="PR00919">
    <property type="entry name" value="THERMOPTASE"/>
</dbReference>
<sequence length="416" mass="44930">MTLPDLSASIDPSKLDKLAEVAIKVGLQLQKGQDLVLTAPLVAVPLVRLITAHAYKAGASTVTTFYSDEETTLARYRHGHDESFDRAPNWLYDGMAKAYENGAARLAIAGDNPMLLAEQDPSKVGRANKANSIAYKPALEHISNFDINWNICSYPNPSWAKLVFPDMPIEEAVRKLADAIFAASRVDRDDPVAAWAEHNGELKKRSTWLNGERFAALHFTGPGTDLTVGLADGHEWHGGASTAKNGVTCNPNIPTEEVFTTPHALKVEGHVSSTKPLSHQGTLIDNIQVRFEGGRIVEAKASKGEAVLNKVLDTDEGARRLGEVALVPHSSPISASGILFYNTLFDENASCHIALGQCYSKCFLNGASLSQDQIKAQGGNSSLIHIDWMIGSGQVDIDGIRADGSRVPVMRQGEWA</sequence>
<keyword evidence="6" id="KW-0645">Protease</keyword>
<dbReference type="InterPro" id="IPR052170">
    <property type="entry name" value="M29_Exopeptidase"/>
</dbReference>
<comment type="similarity">
    <text evidence="4">Belongs to the peptidase M29 family.</text>
</comment>
<dbReference type="InterPro" id="IPR000787">
    <property type="entry name" value="Peptidase_M29"/>
</dbReference>
<evidence type="ECO:0000256" key="9">
    <source>
        <dbReference type="ARBA" id="ARBA00023049"/>
    </source>
</evidence>
<evidence type="ECO:0000256" key="2">
    <source>
        <dbReference type="ARBA" id="ARBA00001946"/>
    </source>
</evidence>
<dbReference type="InterPro" id="IPR035097">
    <property type="entry name" value="M29_N-terminal"/>
</dbReference>
<organism evidence="10 11">
    <name type="scientific">Peteryoungia aggregata LMG 23059</name>
    <dbReference type="NCBI Taxonomy" id="1368425"/>
    <lineage>
        <taxon>Bacteria</taxon>
        <taxon>Pseudomonadati</taxon>
        <taxon>Pseudomonadota</taxon>
        <taxon>Alphaproteobacteria</taxon>
        <taxon>Hyphomicrobiales</taxon>
        <taxon>Rhizobiaceae</taxon>
        <taxon>Peteryoungia</taxon>
    </lineage>
</organism>
<keyword evidence="8 10" id="KW-0378">Hydrolase</keyword>
<evidence type="ECO:0000256" key="1">
    <source>
        <dbReference type="ARBA" id="ARBA00001941"/>
    </source>
</evidence>
<comment type="cofactor">
    <cofactor evidence="2">
        <name>Mg(2+)</name>
        <dbReference type="ChEBI" id="CHEBI:18420"/>
    </cofactor>
</comment>
<evidence type="ECO:0000256" key="3">
    <source>
        <dbReference type="ARBA" id="ARBA00001947"/>
    </source>
</evidence>
<keyword evidence="5 10" id="KW-0031">Aminopeptidase</keyword>
<comment type="caution">
    <text evidence="10">The sequence shown here is derived from an EMBL/GenBank/DDBJ whole genome shotgun (WGS) entry which is preliminary data.</text>
</comment>
<dbReference type="PANTHER" id="PTHR34448">
    <property type="entry name" value="AMINOPEPTIDASE"/>
    <property type="match status" value="1"/>
</dbReference>
<name>A0ABU0G4A3_9HYPH</name>
<comment type="cofactor">
    <cofactor evidence="3">
        <name>Zn(2+)</name>
        <dbReference type="ChEBI" id="CHEBI:29105"/>
    </cofactor>
</comment>
<evidence type="ECO:0000313" key="10">
    <source>
        <dbReference type="EMBL" id="MDQ0420152.1"/>
    </source>
</evidence>
<dbReference type="SUPFAM" id="SSF144052">
    <property type="entry name" value="Thermophilic metalloprotease-like"/>
    <property type="match status" value="1"/>
</dbReference>
<dbReference type="Pfam" id="PF02073">
    <property type="entry name" value="Peptidase_M29"/>
    <property type="match status" value="1"/>
</dbReference>
<reference evidence="10 11" key="1">
    <citation type="submission" date="2023-07" db="EMBL/GenBank/DDBJ databases">
        <title>Genomic Encyclopedia of Type Strains, Phase IV (KMG-IV): sequencing the most valuable type-strain genomes for metagenomic binning, comparative biology and taxonomic classification.</title>
        <authorList>
            <person name="Goeker M."/>
        </authorList>
    </citation>
    <scope>NUCLEOTIDE SEQUENCE [LARGE SCALE GENOMIC DNA]</scope>
    <source>
        <strain evidence="10 11">DSM 1111</strain>
    </source>
</reference>
<dbReference type="Proteomes" id="UP001238496">
    <property type="component" value="Unassembled WGS sequence"/>
</dbReference>
<evidence type="ECO:0000256" key="6">
    <source>
        <dbReference type="ARBA" id="ARBA00022670"/>
    </source>
</evidence>
<protein>
    <submittedName>
        <fullName evidence="10">Aminopeptidase</fullName>
        <ecNumber evidence="10">3.4.11.-</ecNumber>
    </submittedName>
</protein>
<dbReference type="EC" id="3.4.11.-" evidence="10"/>
<accession>A0ABU0G4A3</accession>
<evidence type="ECO:0000256" key="7">
    <source>
        <dbReference type="ARBA" id="ARBA00022723"/>
    </source>
</evidence>
<dbReference type="RefSeq" id="WP_307370379.1">
    <property type="nucleotide sequence ID" value="NZ_JAUSUW010000003.1"/>
</dbReference>